<dbReference type="Proteomes" id="UP000316213">
    <property type="component" value="Unassembled WGS sequence"/>
</dbReference>
<protein>
    <submittedName>
        <fullName evidence="5">Putative glycosyl transferase</fullName>
    </submittedName>
</protein>
<dbReference type="AlphaFoldDB" id="A0A5C6AA78"/>
<reference evidence="5 6" key="1">
    <citation type="submission" date="2019-02" db="EMBL/GenBank/DDBJ databases">
        <title>Deep-cultivation of Planctomycetes and their phenomic and genomic characterization uncovers novel biology.</title>
        <authorList>
            <person name="Wiegand S."/>
            <person name="Jogler M."/>
            <person name="Boedeker C."/>
            <person name="Pinto D."/>
            <person name="Vollmers J."/>
            <person name="Rivas-Marin E."/>
            <person name="Kohn T."/>
            <person name="Peeters S.H."/>
            <person name="Heuer A."/>
            <person name="Rast P."/>
            <person name="Oberbeckmann S."/>
            <person name="Bunk B."/>
            <person name="Jeske O."/>
            <person name="Meyerdierks A."/>
            <person name="Storesund J.E."/>
            <person name="Kallscheuer N."/>
            <person name="Luecker S."/>
            <person name="Lage O.M."/>
            <person name="Pohl T."/>
            <person name="Merkel B.J."/>
            <person name="Hornburger P."/>
            <person name="Mueller R.-W."/>
            <person name="Bruemmer F."/>
            <person name="Labrenz M."/>
            <person name="Spormann A.M."/>
            <person name="Op Den Camp H."/>
            <person name="Overmann J."/>
            <person name="Amann R."/>
            <person name="Jetten M.S.M."/>
            <person name="Mascher T."/>
            <person name="Medema M.H."/>
            <person name="Devos D.P."/>
            <person name="Kaster A.-K."/>
            <person name="Ovreas L."/>
            <person name="Rohde M."/>
            <person name="Galperin M.Y."/>
            <person name="Jogler C."/>
        </authorList>
    </citation>
    <scope>NUCLEOTIDE SEQUENCE [LARGE SCALE GENOMIC DNA]</scope>
    <source>
        <strain evidence="5 6">Pla100</strain>
    </source>
</reference>
<comment type="caution">
    <text evidence="5">The sequence shown here is derived from an EMBL/GenBank/DDBJ whole genome shotgun (WGS) entry which is preliminary data.</text>
</comment>
<organism evidence="5 6">
    <name type="scientific">Neorhodopirellula pilleata</name>
    <dbReference type="NCBI Taxonomy" id="2714738"/>
    <lineage>
        <taxon>Bacteria</taxon>
        <taxon>Pseudomonadati</taxon>
        <taxon>Planctomycetota</taxon>
        <taxon>Planctomycetia</taxon>
        <taxon>Pirellulales</taxon>
        <taxon>Pirellulaceae</taxon>
        <taxon>Neorhodopirellula</taxon>
    </lineage>
</organism>
<keyword evidence="3 5" id="KW-0808">Transferase</keyword>
<dbReference type="InterPro" id="IPR001173">
    <property type="entry name" value="Glyco_trans_2-like"/>
</dbReference>
<sequence length="316" mass="35941">MLISIVIPVKNEGRHIRQCIAGWLGQTLPVHEIIVIDSGSTDDTLSIVAEFPQVRVIEIDGSQFNHGTTRNVAVAETTGGLVMMTVGDARPFDDQVLERLSACFDDDAVAGVCGLQVVPHDVDKNPTEWFRPYSEPTITTYHYPAGQYDELPPEQKHQATGWDDVVAMYRGEVLRNQIPFREITYGEDVQWAQEAYRAGYALKFCPTARVYHYHLEDADVTFKRAITMYYLRYRMFGVEPTPPPLWLPLLTATKTLLKERGLSIGQRMRWMKHNLSNRLALRSAFRRFHTALSAGSDHVENLHQEFTGKQFKVKSS</sequence>
<evidence type="ECO:0000256" key="2">
    <source>
        <dbReference type="ARBA" id="ARBA00022676"/>
    </source>
</evidence>
<evidence type="ECO:0000259" key="4">
    <source>
        <dbReference type="Pfam" id="PF00535"/>
    </source>
</evidence>
<dbReference type="PANTHER" id="PTHR43630">
    <property type="entry name" value="POLY-BETA-1,6-N-ACETYL-D-GLUCOSAMINE SYNTHASE"/>
    <property type="match status" value="1"/>
</dbReference>
<gene>
    <name evidence="5" type="ORF">Pla100_27440</name>
</gene>
<feature type="domain" description="Glycosyltransferase 2-like" evidence="4">
    <location>
        <begin position="4"/>
        <end position="123"/>
    </location>
</feature>
<evidence type="ECO:0000313" key="5">
    <source>
        <dbReference type="EMBL" id="TWT96267.1"/>
    </source>
</evidence>
<dbReference type="InterPro" id="IPR029044">
    <property type="entry name" value="Nucleotide-diphossugar_trans"/>
</dbReference>
<proteinExistence type="inferred from homology"/>
<evidence type="ECO:0000256" key="1">
    <source>
        <dbReference type="ARBA" id="ARBA00006739"/>
    </source>
</evidence>
<dbReference type="SUPFAM" id="SSF53448">
    <property type="entry name" value="Nucleotide-diphospho-sugar transferases"/>
    <property type="match status" value="1"/>
</dbReference>
<dbReference type="Pfam" id="PF00535">
    <property type="entry name" value="Glycos_transf_2"/>
    <property type="match status" value="1"/>
</dbReference>
<evidence type="ECO:0000313" key="6">
    <source>
        <dbReference type="Proteomes" id="UP000316213"/>
    </source>
</evidence>
<keyword evidence="6" id="KW-1185">Reference proteome</keyword>
<evidence type="ECO:0000256" key="3">
    <source>
        <dbReference type="ARBA" id="ARBA00022679"/>
    </source>
</evidence>
<name>A0A5C6AA78_9BACT</name>
<dbReference type="PANTHER" id="PTHR43630:SF1">
    <property type="entry name" value="POLY-BETA-1,6-N-ACETYL-D-GLUCOSAMINE SYNTHASE"/>
    <property type="match status" value="1"/>
</dbReference>
<keyword evidence="2" id="KW-0328">Glycosyltransferase</keyword>
<comment type="similarity">
    <text evidence="1">Belongs to the glycosyltransferase 2 family.</text>
</comment>
<dbReference type="RefSeq" id="WP_146578217.1">
    <property type="nucleotide sequence ID" value="NZ_SJPM01000005.1"/>
</dbReference>
<accession>A0A5C6AA78</accession>
<dbReference type="GO" id="GO:0016757">
    <property type="term" value="F:glycosyltransferase activity"/>
    <property type="evidence" value="ECO:0007669"/>
    <property type="project" value="UniProtKB-KW"/>
</dbReference>
<dbReference type="Gene3D" id="3.90.550.10">
    <property type="entry name" value="Spore Coat Polysaccharide Biosynthesis Protein SpsA, Chain A"/>
    <property type="match status" value="1"/>
</dbReference>
<dbReference type="OrthoDB" id="9771846at2"/>
<dbReference type="EMBL" id="SJPM01000005">
    <property type="protein sequence ID" value="TWT96267.1"/>
    <property type="molecule type" value="Genomic_DNA"/>
</dbReference>